<accession>A0AA96WHY2</accession>
<evidence type="ECO:0000313" key="1">
    <source>
        <dbReference type="EMBL" id="WNZ25633.1"/>
    </source>
</evidence>
<organism evidence="1">
    <name type="scientific">Leptolyngbya sp. NK1-12</name>
    <dbReference type="NCBI Taxonomy" id="2547451"/>
    <lineage>
        <taxon>Bacteria</taxon>
        <taxon>Bacillati</taxon>
        <taxon>Cyanobacteriota</taxon>
        <taxon>Cyanophyceae</taxon>
        <taxon>Leptolyngbyales</taxon>
        <taxon>Leptolyngbyaceae</taxon>
        <taxon>Leptolyngbya group</taxon>
        <taxon>Leptolyngbya</taxon>
    </lineage>
</organism>
<name>A0AA96WHY2_9CYAN</name>
<proteinExistence type="predicted"/>
<reference evidence="1" key="1">
    <citation type="submission" date="2020-05" db="EMBL/GenBank/DDBJ databases">
        <authorList>
            <person name="Zhu T."/>
            <person name="Keshari N."/>
            <person name="Lu X."/>
        </authorList>
    </citation>
    <scope>NUCLEOTIDE SEQUENCE</scope>
    <source>
        <strain evidence="1">NK1-12</strain>
    </source>
</reference>
<sequence length="273" mass="29368">MISTSSPQSLTTARLQLHYAIQPIAAVGAALAVPQPDGSQASLYWDAQLQSFVGNLIQAQQAFRVGLDPVNLVLRVLDGQGGTIAELPLDGKTLIQVMDWLKEAIAPLGADTSQIQLLSYPPDDFPDAPIAHGAPFDAADADARVALADYYAISNALLQGIATRTAASAVYIWPHHFDMATLIDRSVQADGSRTIGVGVSPGDTSYPEPYWYVSPYPYPAIADLPDLAGIGVWHTHHWVGAVLTASALHQTGLESNRIDQLQRFLNHAIEILW</sequence>
<dbReference type="RefSeq" id="WP_316431792.1">
    <property type="nucleotide sequence ID" value="NZ_CP053586.1"/>
</dbReference>
<dbReference type="EMBL" id="CP053586">
    <property type="protein sequence ID" value="WNZ25633.1"/>
    <property type="molecule type" value="Genomic_DNA"/>
</dbReference>
<protein>
    <submittedName>
        <fullName evidence="1">Uncharacterized protein</fullName>
    </submittedName>
</protein>
<gene>
    <name evidence="1" type="ORF">HJG54_24205</name>
</gene>
<dbReference type="AlphaFoldDB" id="A0AA96WHY2"/>